<dbReference type="InterPro" id="IPR001584">
    <property type="entry name" value="Integrase_cat-core"/>
</dbReference>
<dbReference type="eggNOG" id="COG4584">
    <property type="taxonomic scope" value="Bacteria"/>
</dbReference>
<feature type="domain" description="Integrase catalytic" evidence="1">
    <location>
        <begin position="102"/>
        <end position="285"/>
    </location>
</feature>
<dbReference type="EMBL" id="ABXJ01000151">
    <property type="protein sequence ID" value="EEA89300.1"/>
    <property type="molecule type" value="Genomic_DNA"/>
</dbReference>
<dbReference type="NCBIfam" id="NF033546">
    <property type="entry name" value="transpos_IS21"/>
    <property type="match status" value="1"/>
</dbReference>
<sequence length="477" mass="51971">MDADGAGPTEMAEALGVCRNSVYKYSRMEDLSPQPPVAERRKRPAIDRYADFIVGMLVDDRSVPRKQRHSAQKIFDRLVAEQGYAGSYPTVCRFVREWKLAREQSPRDGFLELDWAPGAMQADYGAFTATVAGERLELKLLVATFPHSNARFCIAMTCEKAECFCEGLAEIFEMAGRAPRLVVLDNATEAGRMLFGRVTESKLFSQLRAHYRFEARFCNPDSGNEKGSAENAVGFLRRNLLVPVPSVPSLDALNSMLLSGCRRINAAAESRLHGPAPKAFAEDLAAMMALPGVRFDSVRWVHVRSDKRGYIQLGGVSCCAGPAWRSRDLLAGAGARTVEIMDMHGRHAASLPRSWRQGELVRNPASLVPAPVARPGAFGESVIRRDMPEALLSHMDRLEKDDLRRAPRAMGRASDASGFDAACQAAERLFAEGRVPDDASCDALARRIASGGAEGAGVDLAACDRLAGKGGSDGKRR</sequence>
<proteinExistence type="predicted"/>
<dbReference type="GO" id="GO:0015074">
    <property type="term" value="P:DNA integration"/>
    <property type="evidence" value="ECO:0007669"/>
    <property type="project" value="InterPro"/>
</dbReference>
<dbReference type="PROSITE" id="PS50994">
    <property type="entry name" value="INTEGRASE"/>
    <property type="match status" value="1"/>
</dbReference>
<dbReference type="STRING" id="445975.COLSTE_02538"/>
<evidence type="ECO:0000313" key="3">
    <source>
        <dbReference type="Proteomes" id="UP000003560"/>
    </source>
</evidence>
<dbReference type="AlphaFoldDB" id="B6GEJ3"/>
<protein>
    <recommendedName>
        <fullName evidence="1">Integrase catalytic domain-containing protein</fullName>
    </recommendedName>
</protein>
<organism evidence="2 3">
    <name type="scientific">Collinsella stercoris DSM 13279</name>
    <dbReference type="NCBI Taxonomy" id="445975"/>
    <lineage>
        <taxon>Bacteria</taxon>
        <taxon>Bacillati</taxon>
        <taxon>Actinomycetota</taxon>
        <taxon>Coriobacteriia</taxon>
        <taxon>Coriobacteriales</taxon>
        <taxon>Coriobacteriaceae</taxon>
        <taxon>Collinsella</taxon>
    </lineage>
</organism>
<dbReference type="HOGENOM" id="CLU_020626_2_1_11"/>
<reference evidence="2 3" key="1">
    <citation type="submission" date="2008-10" db="EMBL/GenBank/DDBJ databases">
        <title>Draft genome sequence of Collinsella stercoris (DSM 13279).</title>
        <authorList>
            <person name="Sudarsanam P."/>
            <person name="Ley R."/>
            <person name="Guruge J."/>
            <person name="Turnbaugh P.J."/>
            <person name="Mahowald M."/>
            <person name="Liep D."/>
            <person name="Gordon J."/>
        </authorList>
    </citation>
    <scope>NUCLEOTIDE SEQUENCE [LARGE SCALE GENOMIC DNA]</scope>
    <source>
        <strain evidence="2 3">DSM 13279</strain>
    </source>
</reference>
<dbReference type="RefSeq" id="WP_006722154.1">
    <property type="nucleotide sequence ID" value="NZ_DS995481.1"/>
</dbReference>
<reference evidence="2 3" key="2">
    <citation type="submission" date="2008-10" db="EMBL/GenBank/DDBJ databases">
        <authorList>
            <person name="Fulton L."/>
            <person name="Clifton S."/>
            <person name="Fulton B."/>
            <person name="Xu J."/>
            <person name="Minx P."/>
            <person name="Pepin K.H."/>
            <person name="Johnson M."/>
            <person name="Thiruvilangam P."/>
            <person name="Bhonagiri V."/>
            <person name="Nash W.E."/>
            <person name="Mardis E.R."/>
            <person name="Wilson R.K."/>
        </authorList>
    </citation>
    <scope>NUCLEOTIDE SEQUENCE [LARGE SCALE GENOMIC DNA]</scope>
    <source>
        <strain evidence="2 3">DSM 13279</strain>
    </source>
</reference>
<evidence type="ECO:0000313" key="2">
    <source>
        <dbReference type="EMBL" id="EEA89300.1"/>
    </source>
</evidence>
<dbReference type="PANTHER" id="PTHR35004">
    <property type="entry name" value="TRANSPOSASE RV3428C-RELATED"/>
    <property type="match status" value="1"/>
</dbReference>
<evidence type="ECO:0000259" key="1">
    <source>
        <dbReference type="PROSITE" id="PS50994"/>
    </source>
</evidence>
<comment type="caution">
    <text evidence="2">The sequence shown here is derived from an EMBL/GenBank/DDBJ whole genome shotgun (WGS) entry which is preliminary data.</text>
</comment>
<keyword evidence="3" id="KW-1185">Reference proteome</keyword>
<accession>B6GEJ3</accession>
<dbReference type="Proteomes" id="UP000003560">
    <property type="component" value="Unassembled WGS sequence"/>
</dbReference>
<dbReference type="PANTHER" id="PTHR35004:SF7">
    <property type="entry name" value="INTEGRASE PROTEIN"/>
    <property type="match status" value="1"/>
</dbReference>
<name>B6GEJ3_9ACTN</name>
<gene>
    <name evidence="2" type="ORF">COLSTE_02538</name>
</gene>